<keyword evidence="6" id="KW-1185">Reference proteome</keyword>
<feature type="domain" description="SpaA-like prealbumin fold" evidence="3">
    <location>
        <begin position="677"/>
        <end position="776"/>
    </location>
</feature>
<evidence type="ECO:0000259" key="4">
    <source>
        <dbReference type="Pfam" id="PF24547"/>
    </source>
</evidence>
<dbReference type="PROSITE" id="PS51257">
    <property type="entry name" value="PROKAR_LIPOPROTEIN"/>
    <property type="match status" value="1"/>
</dbReference>
<evidence type="ECO:0000313" key="6">
    <source>
        <dbReference type="Proteomes" id="UP000003438"/>
    </source>
</evidence>
<dbReference type="Gene3D" id="2.60.40.1140">
    <property type="entry name" value="Collagen-binding surface protein Cna, B-type domain"/>
    <property type="match status" value="1"/>
</dbReference>
<accession>D1PIM4</accession>
<dbReference type="Pfam" id="PF17802">
    <property type="entry name" value="SpaA"/>
    <property type="match status" value="1"/>
</dbReference>
<dbReference type="Proteomes" id="UP000003438">
    <property type="component" value="Unassembled WGS sequence"/>
</dbReference>
<keyword evidence="2" id="KW-0732">Signal</keyword>
<evidence type="ECO:0000259" key="3">
    <source>
        <dbReference type="Pfam" id="PF17802"/>
    </source>
</evidence>
<sequence>MALLRQERKSMMKHLLQRMTALLLAGVLAGCGMTAAALATPEQAATPEAAVPELSPAPETATPENAAPTLLQAPSLPRTGQVVTGTVSPIGTTINLFDYWITTRDAPDNVNPANMDQGINAGKALIFTANPGRGSGINNYTGSASPRPNMVLPTLQGGYPQLTQSGQSLDYLFNPALPNAGKASYANVRDLLQIDSDGYYYYDCTQDFAQFDEASNAFTLYTPPGVQTAGAQPLLGQFFPFNNYEQVKNLNARNPAINHYFGLTMTTRFVQQPYGTVDGTAGGTPVTYDFSGDDDVWVFIDNVLVGDLGGIHDAASLSINFQTGQILINGQPNGTLRSKFEAAGAPWTNGSSNTFADDTYHTLKFFYLERGNVDSNMQLKFNLVSIPQSDLIKVDQTGAAVPGARFNLYYANEDYTYDPQNLIATGTTGPDGTFVFQNPDGTLLSLNNLKNEYGGPGQTGKFVLVEEDVPAGYRAPGPIDLYFPADFPQLATLLSANPWDTGAYASPTVTVTLPDTVEDLQGQQYPADSGTYFAVVLKRQTAGGNGSSTQSQWYPVSGDPITGWNVAAGTDMSAVLQAARANPYLFVLDSSGAYKDTIDNLPGDILTYYYVLTSNDQLTDSNAQYTVGFYRTSAASLADATPENTVRLNDGEAINGQDFDREFAVRLFVPDIKNYLFVQKVAEDGYTPLTGAEFALYQASDVTDGVVNPGAQPFDTVTTRDQSQAQGDVITLGGAGVFPNTQPVLPDGTYYLKELQAPAGYAPSSDLVEVVVDNTDVYADAGTPYDDVTVLRGVGKIVRSMLQFAVPDDINATLTDIKASLYTASRYTPDTGNDWSVWTASGQAPLELSYYQNNQILEYGPTVPGDPVYFAVPAGWSRLKITQNYTAGTDQDLKIDLGDQDVSNVFARSTIVQVRNQSTRLVLQKVVTGPLGEVTRPFSFTVTLRDGNGTPLTGEYGGLTFSDQGTAETALTDGGEITLRGLPDGTVCTVHEEPVPGYETTVRINGGAPLPGPEATVTTQPGLTSILYTNHCTLTPPPDEPGRGTGSAPTPTPGPAATPTAVVSSPTPPGNPPTGDDFSPGFWLELSAAAGGLGLMLRRHKKL</sequence>
<dbReference type="Gene3D" id="2.60.40.10">
    <property type="entry name" value="Immunoglobulins"/>
    <property type="match status" value="2"/>
</dbReference>
<dbReference type="HOGENOM" id="CLU_282834_0_0_9"/>
<dbReference type="InterPro" id="IPR013783">
    <property type="entry name" value="Ig-like_fold"/>
</dbReference>
<evidence type="ECO:0000313" key="5">
    <source>
        <dbReference type="EMBL" id="EFB77383.1"/>
    </source>
</evidence>
<proteinExistence type="predicted"/>
<feature type="domain" description="DUF7601" evidence="4">
    <location>
        <begin position="920"/>
        <end position="1003"/>
    </location>
</feature>
<reference evidence="5" key="1">
    <citation type="submission" date="2009-12" db="EMBL/GenBank/DDBJ databases">
        <authorList>
            <person name="Weinstock G."/>
            <person name="Sodergren E."/>
            <person name="Clifton S."/>
            <person name="Fulton L."/>
            <person name="Fulton B."/>
            <person name="Courtney L."/>
            <person name="Fronick C."/>
            <person name="Harrison M."/>
            <person name="Strong C."/>
            <person name="Farmer C."/>
            <person name="Delahaunty K."/>
            <person name="Markovic C."/>
            <person name="Hall O."/>
            <person name="Minx P."/>
            <person name="Tomlinson C."/>
            <person name="Mitreva M."/>
            <person name="Nelson J."/>
            <person name="Hou S."/>
            <person name="Wollam A."/>
            <person name="Pepin K.H."/>
            <person name="Johnson M."/>
            <person name="Bhonagiri V."/>
            <person name="Nash W.E."/>
            <person name="Warren W."/>
            <person name="Chinwalla A."/>
            <person name="Mardis E.R."/>
            <person name="Wilson R.K."/>
        </authorList>
    </citation>
    <scope>NUCLEOTIDE SEQUENCE [LARGE SCALE GENOMIC DNA]</scope>
    <source>
        <strain evidence="5">DSM 15176</strain>
    </source>
</reference>
<evidence type="ECO:0000256" key="1">
    <source>
        <dbReference type="SAM" id="MobiDB-lite"/>
    </source>
</evidence>
<dbReference type="Pfam" id="PF24547">
    <property type="entry name" value="DUF7601"/>
    <property type="match status" value="1"/>
</dbReference>
<feature type="region of interest" description="Disordered" evidence="1">
    <location>
        <begin position="44"/>
        <end position="64"/>
    </location>
</feature>
<dbReference type="InterPro" id="IPR041033">
    <property type="entry name" value="SpaA_PFL_dom_1"/>
</dbReference>
<feature type="signal peptide" evidence="2">
    <location>
        <begin position="1"/>
        <end position="39"/>
    </location>
</feature>
<organism evidence="5 6">
    <name type="scientific">Subdoligranulum variabile DSM 15176</name>
    <dbReference type="NCBI Taxonomy" id="411471"/>
    <lineage>
        <taxon>Bacteria</taxon>
        <taxon>Bacillati</taxon>
        <taxon>Bacillota</taxon>
        <taxon>Clostridia</taxon>
        <taxon>Eubacteriales</taxon>
        <taxon>Oscillospiraceae</taxon>
        <taxon>Subdoligranulum</taxon>
    </lineage>
</organism>
<gene>
    <name evidence="5" type="ORF">SUBVAR_04189</name>
</gene>
<dbReference type="STRING" id="411471.SUBVAR_04189"/>
<dbReference type="AlphaFoldDB" id="D1PIM4"/>
<feature type="chain" id="PRO_5039529920" evidence="2">
    <location>
        <begin position="40"/>
        <end position="1103"/>
    </location>
</feature>
<dbReference type="eggNOG" id="COG4932">
    <property type="taxonomic scope" value="Bacteria"/>
</dbReference>
<dbReference type="InterPro" id="IPR055382">
    <property type="entry name" value="DUF7601"/>
</dbReference>
<comment type="caution">
    <text evidence="5">The sequence shown here is derived from an EMBL/GenBank/DDBJ whole genome shotgun (WGS) entry which is preliminary data.</text>
</comment>
<feature type="region of interest" description="Disordered" evidence="1">
    <location>
        <begin position="1032"/>
        <end position="1078"/>
    </location>
</feature>
<dbReference type="EMBL" id="ACBY02000011">
    <property type="protein sequence ID" value="EFB77383.1"/>
    <property type="molecule type" value="Genomic_DNA"/>
</dbReference>
<evidence type="ECO:0000256" key="2">
    <source>
        <dbReference type="SAM" id="SignalP"/>
    </source>
</evidence>
<protein>
    <submittedName>
        <fullName evidence="5">Fibro-slime domain protein</fullName>
    </submittedName>
</protein>
<name>D1PIM4_9FIRM</name>